<dbReference type="PANTHER" id="PTHR13367:SF33">
    <property type="entry name" value="P-LOOP CONTAINING NUCLEOSIDE TRIPHOSPHATE HYDROLASE PROTEIN"/>
    <property type="match status" value="1"/>
</dbReference>
<dbReference type="GO" id="GO:0004843">
    <property type="term" value="F:cysteine-type deubiquitinase activity"/>
    <property type="evidence" value="ECO:0007669"/>
    <property type="project" value="UniProtKB-EC"/>
</dbReference>
<dbReference type="Pfam" id="PF12359">
    <property type="entry name" value="DUF3645"/>
    <property type="match status" value="1"/>
</dbReference>
<keyword evidence="4" id="KW-0833">Ubl conjugation pathway</keyword>
<evidence type="ECO:0000256" key="4">
    <source>
        <dbReference type="ARBA" id="ARBA00022786"/>
    </source>
</evidence>
<dbReference type="HOGENOM" id="CLU_000211_1_0_1"/>
<evidence type="ECO:0000259" key="8">
    <source>
        <dbReference type="Pfam" id="PF12340"/>
    </source>
</evidence>
<dbReference type="GO" id="GO:0006508">
    <property type="term" value="P:proteolysis"/>
    <property type="evidence" value="ECO:0007669"/>
    <property type="project" value="UniProtKB-KW"/>
</dbReference>
<dbReference type="InterPro" id="IPR022099">
    <property type="entry name" value="DUF3638"/>
</dbReference>
<dbReference type="PANTHER" id="PTHR13367">
    <property type="entry name" value="UBIQUITIN THIOESTERASE"/>
    <property type="match status" value="1"/>
</dbReference>
<protein>
    <recommendedName>
        <fullName evidence="2">ubiquitinyl hydrolase 1</fullName>
        <ecNumber evidence="2">3.4.19.12</ecNumber>
    </recommendedName>
</protein>
<keyword evidence="3" id="KW-0645">Protease</keyword>
<dbReference type="EC" id="3.4.19.12" evidence="2"/>
<sequence>MQISELLYLIDHLFLPPKLPQKNESNVANERALCAFVQRCANQFLLQLPLAQRLVWSPSFRFLGPLYELYHSNALPMAMLQDKLGQLAAGDTMALLIRAQNAAVKIHKTELSAIIELFEVSLPAHTVIGTTGKVICTYPGPAFELSNSDFHSPSFQEEFSSFLAQMDVDVLEAAHAQTKKAGSNLSEYRESTDPMFIIDMLSAILAGFSNPADVKRVQKRIGDDVVWNNALLPWRRSPMWLVIRVTLQTSLLDGESHGDYKSFMLFCMTQLLHEACDARIESDLLHFMRSKLSRRFFKLDGRFSAASPSGAAQFFHTTLSDCHSLLQRRWEEIQETQASSPLWNPEAFDILRDVQLALPNARKYLIERIDANASRRDTEEFKPHCEERLGSINDALYPITFQHVLDGDHTKFLTLMDFETHVVGSIDEWVERHLSIDSSCSNLSKIIDIYMSAAQVAYRSNHEQLSIMLLTIFELWVALDRITIWQCPLLKEYSPEISVDLLASLVLPKASLIDRVSKVETYLRKRAREAWASGSYSSVFDDGSTPTSFAVRYYDSSDELKALEARITRDAGKASAAKIDELNQMRKKYDDILQRESALSHGDYYNRYKDRWQHDRNCEKCSLSSSAASMRIEIFESPLPEDEYKRKTVVFELRCPPPFAIWRSSTYHILFDVCSVAPKNIAEPPIYTLKGYRGLAAYVQEGLLTRISLASHEKSFYVSHYQFQRFPADEKDVLLRHGLKFRLFDQVHRRWVANSFTKCDLTPLCTPSLPSQSSAMQYAVATADHTANEVLAKQSECPIEWNTHEYIAFCSLRSGGRTQWLNILRAFAARELPFRRPEVEILIFQAAHEIGPVTEGEKPRDWHIDLDRSDFRLQLLDELEVLLNSVKENWLNIAAVRIIITLALRILHHAIEGLAMATEDDQISKTQLLVCEVAMTCRSTYDADPDCLHHLFSTSEDVAIFVQCAMRTADNTPPDSTVIPPLLAMLLARDRRMSHAVGRFLFARLQERFVRDGLDEAVGLMWGGYSGADGWSPLASPSDRWIMTHSLGQNNWQSVVHFNLLDGTLLIDGARLNRLPPEIVRHPTYKRIFGSRILNVIPSNIGGMQYSTLSGIHPDAPAFYAHFSLVDDQLLIQARAKTGTYYYELIPHTVFGKDFPTPFSEGYSHWLELPAGISYPTFHVEFRPLERPWKSTSQNWILDFHRDGPSFLQKPSTRLLSGASRTFAAVARRLRPLEAASFIVVTEDEGRIVVKLPRYRLSFFLDNNRQLQSYTHPGFMIDDDQSAGTFFGLGSQLILRSVGSRRWDSARRVLVPVGVINWTHHSSHTQVTVATSGECIRYRIYEIDASLGRLVGDGTLFGRLYQVQLHALTSHCLPDPLTSKTGVEEALTLLGSAGCMSFQSLTPEECKLLSSISSLTPRRDYYPRHLEVMQRIKWQDLPIFTQHYGFAVLCENIWSFAKDMTIFDTDPGSTLQLEDYRISVGHLDHRAAIRCRIMYPPEVHLGDTYLDRDVSYIDERQTKKPSQDRLKAVAKISRAAYRWCTPVPTLSNLWEMVRQWGEVAGLGGDLSPRTFAYSRNTLTTDFPANWISLYQWCRQKVSYGTRFALCFMLGALSLTLPDVEFELPLTTTLLQLATNHRFRDSNPILQPPSHSAYRLADGMHPSLSALGQLIKGAAFSLENTPSDSLLQRQNESLVELEIRREADYERRVEAGVEQITQAFSRQWDAGQGPSVPRGFARWIDSDTLTASAEAYFCSCRANVELETHIHGVQTILGSTSAVSPLPDVQLLWADFRADIIIQSRRRVPSLQVLLSQRPAPTLPPALDPFSVTNDTQSANKLSSLINTLQGHGPRFHKQYAQALQDSHANFLANNRNTKNHPAPTEAELERCYTFLRQRFDAMENLIHQALSPHSEEEFSLFLVGNWPRLSLRNLLFALASTSSIQLSCSWRKSLTDLALALLFTQRTCRLRRLASANSMDAFRKEISCESFSEETALQNPDWLLIQLESDFMIRPIQSRVASKMINPSSLPFSGHNTVLQLNMGEGKSSVIVPLVATTLADGKKLVRVIVLKPLGRQMRQLLTDKLGGLANRRVFYLPFSRRVSLTSATMQTIRCLHELCIEKRGVLIAHPEHLLSFKLAAINYSLLKTPETALSLVATQKWLDGCARDILDESDEILHVQYQLIYTSGKQQDIDDSPHRWITISNVLRLAALRAGHYSKIYPDDFEYQECGEGKFPRVRVLNARTGQILIEAVARDLIAGDDLMSLPNSLREAVFTFITSTTTLKDPDVKEVKSYCYDTITWRRLLLLRGLLGHGLILHTLMDRRWKVNFGLLHEEDAAKRTMLAVPYVAKDVPSPRADFGHPDVVLVLTYLSYYYQGLSSQQLYYCFDAILKQDDGELEYKGWAAEVGILPNNKLWHLSNVNVKDGRQWKQLLPLFQHSRRAINFYLASAVFPKEAKQFPHKLSTSAWDLAALKAYPTTGFSGTNDSQFLLPTSISQVDPAGQLETNAKVLSITLQPENDHFLCVQSLSSSEFLQILIKQSPPIRVLLDVGAQMLDIQNGELAELWLSLVDDRSVGAAVFVDDSDEFVVYTRDGSRELLATSPFKLQLDKCLIYLDDVHTRGTDLKIPRGARAAVTLGPNLTKDRLLQGCMRMRMLGDGHSIMFFAPPEVSRGITALQSPSQSSIHTEDILRWAMANTCQQIVHHGSRWAMQGIDFERRERAWVKYKEEEVEGRAHLECAWHQPDGRSLEEMYGPEDPNQAKELKLSAGLSEAIHQRLDDLGVSGVHENKLDEEQQRELAVELETQEEKERPLPPPAKTH</sequence>
<keyword evidence="12" id="KW-1185">Reference proteome</keyword>
<reference evidence="12" key="1">
    <citation type="journal article" date="2014" name="Proc. Natl. Acad. Sci. U.S.A.">
        <title>Extensive sampling of basidiomycete genomes demonstrates inadequacy of the white-rot/brown-rot paradigm for wood decay fungi.</title>
        <authorList>
            <person name="Riley R."/>
            <person name="Salamov A.A."/>
            <person name="Brown D.W."/>
            <person name="Nagy L.G."/>
            <person name="Floudas D."/>
            <person name="Held B.W."/>
            <person name="Levasseur A."/>
            <person name="Lombard V."/>
            <person name="Morin E."/>
            <person name="Otillar R."/>
            <person name="Lindquist E.A."/>
            <person name="Sun H."/>
            <person name="LaButti K.M."/>
            <person name="Schmutz J."/>
            <person name="Jabbour D."/>
            <person name="Luo H."/>
            <person name="Baker S.E."/>
            <person name="Pisabarro A.G."/>
            <person name="Walton J.D."/>
            <person name="Blanchette R.A."/>
            <person name="Henrissat B."/>
            <person name="Martin F."/>
            <person name="Cullen D."/>
            <person name="Hibbett D.S."/>
            <person name="Grigoriev I.V."/>
        </authorList>
    </citation>
    <scope>NUCLEOTIDE SEQUENCE [LARGE SCALE GENOMIC DNA]</scope>
    <source>
        <strain evidence="12">FD-172 SS1</strain>
    </source>
</reference>
<evidence type="ECO:0000256" key="5">
    <source>
        <dbReference type="ARBA" id="ARBA00022801"/>
    </source>
</evidence>
<feature type="domain" description="DUF3638" evidence="8">
    <location>
        <begin position="1992"/>
        <end position="2208"/>
    </location>
</feature>
<evidence type="ECO:0000256" key="3">
    <source>
        <dbReference type="ARBA" id="ARBA00022670"/>
    </source>
</evidence>
<dbReference type="InterPro" id="IPR027417">
    <property type="entry name" value="P-loop_NTPase"/>
</dbReference>
<evidence type="ECO:0000256" key="7">
    <source>
        <dbReference type="SAM" id="MobiDB-lite"/>
    </source>
</evidence>
<feature type="compositionally biased region" description="Basic and acidic residues" evidence="7">
    <location>
        <begin position="2785"/>
        <end position="2810"/>
    </location>
</feature>
<name>A0A067MYX9_BOTB1</name>
<evidence type="ECO:0000256" key="1">
    <source>
        <dbReference type="ARBA" id="ARBA00000707"/>
    </source>
</evidence>
<evidence type="ECO:0000256" key="6">
    <source>
        <dbReference type="ARBA" id="ARBA00022807"/>
    </source>
</evidence>
<evidence type="ECO:0000313" key="12">
    <source>
        <dbReference type="Proteomes" id="UP000027195"/>
    </source>
</evidence>
<dbReference type="Proteomes" id="UP000027195">
    <property type="component" value="Unassembled WGS sequence"/>
</dbReference>
<accession>A0A067MYX9</accession>
<evidence type="ECO:0000259" key="9">
    <source>
        <dbReference type="Pfam" id="PF12359"/>
    </source>
</evidence>
<feature type="domain" description="DUF3645" evidence="9">
    <location>
        <begin position="2337"/>
        <end position="2367"/>
    </location>
</feature>
<feature type="non-terminal residue" evidence="11">
    <location>
        <position position="2818"/>
    </location>
</feature>
<keyword evidence="5" id="KW-0378">Hydrolase</keyword>
<dbReference type="STRING" id="930990.A0A067MYX9"/>
<evidence type="ECO:0000313" key="11">
    <source>
        <dbReference type="EMBL" id="KDQ19885.1"/>
    </source>
</evidence>
<gene>
    <name evidence="11" type="ORF">BOTBODRAFT_183913</name>
</gene>
<feature type="region of interest" description="Disordered" evidence="7">
    <location>
        <begin position="2783"/>
        <end position="2818"/>
    </location>
</feature>
<organism evidence="11 12">
    <name type="scientific">Botryobasidium botryosum (strain FD-172 SS1)</name>
    <dbReference type="NCBI Taxonomy" id="930990"/>
    <lineage>
        <taxon>Eukaryota</taxon>
        <taxon>Fungi</taxon>
        <taxon>Dikarya</taxon>
        <taxon>Basidiomycota</taxon>
        <taxon>Agaricomycotina</taxon>
        <taxon>Agaricomycetes</taxon>
        <taxon>Cantharellales</taxon>
        <taxon>Botryobasidiaceae</taxon>
        <taxon>Botryobasidium</taxon>
    </lineage>
</organism>
<keyword evidence="6" id="KW-0788">Thiol protease</keyword>
<evidence type="ECO:0000259" key="10">
    <source>
        <dbReference type="Pfam" id="PF20255"/>
    </source>
</evidence>
<dbReference type="InterPro" id="IPR046541">
    <property type="entry name" value="DUF6606"/>
</dbReference>
<dbReference type="EMBL" id="KL198018">
    <property type="protein sequence ID" value="KDQ19885.1"/>
    <property type="molecule type" value="Genomic_DNA"/>
</dbReference>
<dbReference type="Pfam" id="PF12340">
    <property type="entry name" value="DUF3638"/>
    <property type="match status" value="1"/>
</dbReference>
<dbReference type="InterPro" id="IPR051346">
    <property type="entry name" value="OTU_Deubiquitinase"/>
</dbReference>
<comment type="catalytic activity">
    <reaction evidence="1">
        <text>Thiol-dependent hydrolysis of ester, thioester, amide, peptide and isopeptide bonds formed by the C-terminal Gly of ubiquitin (a 76-residue protein attached to proteins as an intracellular targeting signal).</text>
        <dbReference type="EC" id="3.4.19.12"/>
    </reaction>
</comment>
<evidence type="ECO:0000256" key="2">
    <source>
        <dbReference type="ARBA" id="ARBA00012759"/>
    </source>
</evidence>
<proteinExistence type="predicted"/>
<dbReference type="InterPro" id="IPR022105">
    <property type="entry name" value="DUF3645"/>
</dbReference>
<dbReference type="OrthoDB" id="3182339at2759"/>
<dbReference type="InParanoid" id="A0A067MYX9"/>
<dbReference type="Pfam" id="PF20255">
    <property type="entry name" value="DUF6606"/>
    <property type="match status" value="1"/>
</dbReference>
<dbReference type="SUPFAM" id="SSF52540">
    <property type="entry name" value="P-loop containing nucleoside triphosphate hydrolases"/>
    <property type="match status" value="1"/>
</dbReference>
<feature type="domain" description="DUF6606" evidence="10">
    <location>
        <begin position="9"/>
        <end position="273"/>
    </location>
</feature>